<feature type="signal peptide" evidence="2">
    <location>
        <begin position="1"/>
        <end position="26"/>
    </location>
</feature>
<keyword evidence="5" id="KW-1185">Reference proteome</keyword>
<feature type="transmembrane region" description="Helical" evidence="1">
    <location>
        <begin position="250"/>
        <end position="271"/>
    </location>
</feature>
<proteinExistence type="predicted"/>
<organism evidence="4 5">
    <name type="scientific">Conyzicola nivalis</name>
    <dbReference type="NCBI Taxonomy" id="1477021"/>
    <lineage>
        <taxon>Bacteria</taxon>
        <taxon>Bacillati</taxon>
        <taxon>Actinomycetota</taxon>
        <taxon>Actinomycetes</taxon>
        <taxon>Micrococcales</taxon>
        <taxon>Microbacteriaceae</taxon>
        <taxon>Conyzicola</taxon>
    </lineage>
</organism>
<evidence type="ECO:0000313" key="5">
    <source>
        <dbReference type="Proteomes" id="UP000606922"/>
    </source>
</evidence>
<feature type="domain" description="DUF4397" evidence="3">
    <location>
        <begin position="32"/>
        <end position="148"/>
    </location>
</feature>
<dbReference type="EMBL" id="BMGB01000001">
    <property type="protein sequence ID" value="GGB08538.1"/>
    <property type="molecule type" value="Genomic_DNA"/>
</dbReference>
<protein>
    <submittedName>
        <fullName evidence="4">Lipoprotein</fullName>
    </submittedName>
</protein>
<dbReference type="RefSeq" id="WP_188510814.1">
    <property type="nucleotide sequence ID" value="NZ_BMGB01000001.1"/>
</dbReference>
<dbReference type="AlphaFoldDB" id="A0A916SQG5"/>
<evidence type="ECO:0000313" key="4">
    <source>
        <dbReference type="EMBL" id="GGB08538.1"/>
    </source>
</evidence>
<sequence>MRKTLIAGTAAGCIAALGLVAAPAQAISSTTADLYVLHAVPATPVDVYVNGALTLDDFQPGDLAGPLDLPAGTYSVAITAATATDASAPVIGPVDLTLAAGSSYTAVAHLNEAGGPTATLFTNDLAKTAPGQGRITVRHVAAAPSVDVLAGGSAVITALTNPNEAKLDLAAGTVSAAVAATGTTTPVIGPTDVAVQEGVNTILYAWGSLADGNLAIAVQTIGGLHTPPSGVPAGEAGLAAENAAPMGEELVPVTVAALVLLLAAGGAALVLSRKRSAVEDR</sequence>
<dbReference type="InterPro" id="IPR025510">
    <property type="entry name" value="DUF4397"/>
</dbReference>
<dbReference type="Proteomes" id="UP000606922">
    <property type="component" value="Unassembled WGS sequence"/>
</dbReference>
<dbReference type="Pfam" id="PF14344">
    <property type="entry name" value="DUF4397"/>
    <property type="match status" value="1"/>
</dbReference>
<keyword evidence="1" id="KW-0812">Transmembrane</keyword>
<reference evidence="4" key="2">
    <citation type="submission" date="2020-09" db="EMBL/GenBank/DDBJ databases">
        <authorList>
            <person name="Sun Q."/>
            <person name="Zhou Y."/>
        </authorList>
    </citation>
    <scope>NUCLEOTIDE SEQUENCE</scope>
    <source>
        <strain evidence="4">CGMCC 1.12813</strain>
    </source>
</reference>
<keyword evidence="2" id="KW-0732">Signal</keyword>
<gene>
    <name evidence="4" type="ORF">GCM10010979_23850</name>
</gene>
<keyword evidence="4" id="KW-0449">Lipoprotein</keyword>
<name>A0A916SQG5_9MICO</name>
<reference evidence="4" key="1">
    <citation type="journal article" date="2014" name="Int. J. Syst. Evol. Microbiol.">
        <title>Complete genome sequence of Corynebacterium casei LMG S-19264T (=DSM 44701T), isolated from a smear-ripened cheese.</title>
        <authorList>
            <consortium name="US DOE Joint Genome Institute (JGI-PGF)"/>
            <person name="Walter F."/>
            <person name="Albersmeier A."/>
            <person name="Kalinowski J."/>
            <person name="Ruckert C."/>
        </authorList>
    </citation>
    <scope>NUCLEOTIDE SEQUENCE</scope>
    <source>
        <strain evidence="4">CGMCC 1.12813</strain>
    </source>
</reference>
<keyword evidence="1" id="KW-0472">Membrane</keyword>
<feature type="chain" id="PRO_5037309795" evidence="2">
    <location>
        <begin position="27"/>
        <end position="281"/>
    </location>
</feature>
<evidence type="ECO:0000259" key="3">
    <source>
        <dbReference type="Pfam" id="PF14344"/>
    </source>
</evidence>
<keyword evidence="1" id="KW-1133">Transmembrane helix</keyword>
<evidence type="ECO:0000256" key="2">
    <source>
        <dbReference type="SAM" id="SignalP"/>
    </source>
</evidence>
<evidence type="ECO:0000256" key="1">
    <source>
        <dbReference type="SAM" id="Phobius"/>
    </source>
</evidence>
<comment type="caution">
    <text evidence="4">The sequence shown here is derived from an EMBL/GenBank/DDBJ whole genome shotgun (WGS) entry which is preliminary data.</text>
</comment>
<accession>A0A916SQG5</accession>